<reference evidence="2" key="1">
    <citation type="submission" date="2022-12" db="EMBL/GenBank/DDBJ databases">
        <title>2953647.</title>
        <authorList>
            <person name="Hergert J."/>
            <person name="Casey R."/>
            <person name="Wagner J."/>
            <person name="Young E.L."/>
            <person name="Oakeson K.F."/>
        </authorList>
    </citation>
    <scope>NUCLEOTIDE SEQUENCE</scope>
    <source>
        <strain evidence="2">2953647</strain>
        <plasmid evidence="2">unnamed5</plasmid>
    </source>
</reference>
<proteinExistence type="predicted"/>
<organism evidence="2 3">
    <name type="scientific">Citrobacter freundii</name>
    <dbReference type="NCBI Taxonomy" id="546"/>
    <lineage>
        <taxon>Bacteria</taxon>
        <taxon>Pseudomonadati</taxon>
        <taxon>Pseudomonadota</taxon>
        <taxon>Gammaproteobacteria</taxon>
        <taxon>Enterobacterales</taxon>
        <taxon>Enterobacteriaceae</taxon>
        <taxon>Citrobacter</taxon>
        <taxon>Citrobacter freundii complex</taxon>
    </lineage>
</organism>
<evidence type="ECO:0000256" key="1">
    <source>
        <dbReference type="SAM" id="SignalP"/>
    </source>
</evidence>
<keyword evidence="3" id="KW-1185">Reference proteome</keyword>
<dbReference type="Proteomes" id="UP001164536">
    <property type="component" value="Plasmid unnamed5"/>
</dbReference>
<sequence length="562" mass="62090">MANRKTTSSGPLAALKKMFSSAPAAPLAQLPISSGHNVVSRSGLSFLTGNRQDAPGELTTQADQIGINLELPMERLSRYTVLEEMAKSATVSQALNIHLAQALSPSKRTGLAFSIVAKDPGDKETVARCNELMNDLGEMIDTGLPSWGLLMAIFGVGYMRPYGEPGRGIVNIESSYYTLPYFIQEFNKGGTLAGFSGDYLLSPETMQRMLADPWEIVAMKNPFWTPSGKIIPVTTGTRGYSLLTEQNQHPITETQNYGTSFLENSYEAFMNLCGALNALKATRYNAAKIDRLIALTTGTLDPVNAANYTRTVSQSLKRNSESLSRRSQQANTMPTVFNHLIPVMGDGKNNITIDTQYIPADITGIEDVMFHLRQLCSSLGIDSTMLGWADQMSGGLGEGGWAQTAIQAAIRAQWLRQAASDVIYRLTDIHLAYKHGKAYLSNQRPYSVQFNSMNTALMQEEARDQDSRANFIAVITQILDQIQQSPKLAGSETFMRYLFCDQLKMDEQMLQSMIKEFNATKDAGEHDDMMYESAPGRGDDSNPETWSREQLLNFAKFVMTQQ</sequence>
<evidence type="ECO:0000313" key="3">
    <source>
        <dbReference type="Proteomes" id="UP001164536"/>
    </source>
</evidence>
<keyword evidence="2" id="KW-0614">Plasmid</keyword>
<feature type="chain" id="PRO_5045858626" evidence="1">
    <location>
        <begin position="25"/>
        <end position="562"/>
    </location>
</feature>
<dbReference type="RefSeq" id="WP_269521602.1">
    <property type="nucleotide sequence ID" value="NZ_CP114569.1"/>
</dbReference>
<protein>
    <submittedName>
        <fullName evidence="2">Portal protein</fullName>
    </submittedName>
</protein>
<feature type="signal peptide" evidence="1">
    <location>
        <begin position="1"/>
        <end position="24"/>
    </location>
</feature>
<keyword evidence="1" id="KW-0732">Signal</keyword>
<gene>
    <name evidence="2" type="ORF">O4000_28860</name>
</gene>
<evidence type="ECO:0000313" key="2">
    <source>
        <dbReference type="EMBL" id="WAZ60723.1"/>
    </source>
</evidence>
<geneLocation type="plasmid" evidence="2 3">
    <name>unnamed5</name>
</geneLocation>
<accession>A0ABY7L8T4</accession>
<dbReference type="EMBL" id="CP114569">
    <property type="protein sequence ID" value="WAZ60723.1"/>
    <property type="molecule type" value="Genomic_DNA"/>
</dbReference>
<name>A0ABY7L8T4_CITFR</name>